<comment type="subcellular location">
    <subcellularLocation>
        <location evidence="2">Membrane</location>
        <topology evidence="2">Multi-pass membrane protein</topology>
    </subcellularLocation>
</comment>
<evidence type="ECO:0000256" key="9">
    <source>
        <dbReference type="ARBA" id="ARBA00022840"/>
    </source>
</evidence>
<keyword evidence="6 13" id="KW-0812">Transmembrane</keyword>
<feature type="transmembrane region" description="Helical" evidence="13">
    <location>
        <begin position="24"/>
        <end position="42"/>
    </location>
</feature>
<feature type="domain" description="Signal transduction histidine kinase HWE region" evidence="14">
    <location>
        <begin position="139"/>
        <end position="217"/>
    </location>
</feature>
<protein>
    <recommendedName>
        <fullName evidence="3">histidine kinase</fullName>
        <ecNumber evidence="3">2.7.13.3</ecNumber>
    </recommendedName>
</protein>
<evidence type="ECO:0000256" key="1">
    <source>
        <dbReference type="ARBA" id="ARBA00000085"/>
    </source>
</evidence>
<evidence type="ECO:0000256" key="8">
    <source>
        <dbReference type="ARBA" id="ARBA00022777"/>
    </source>
</evidence>
<evidence type="ECO:0000256" key="7">
    <source>
        <dbReference type="ARBA" id="ARBA00022741"/>
    </source>
</evidence>
<keyword evidence="11" id="KW-0902">Two-component regulatory system</keyword>
<evidence type="ECO:0000256" key="13">
    <source>
        <dbReference type="SAM" id="Phobius"/>
    </source>
</evidence>
<dbReference type="Proteomes" id="UP000051936">
    <property type="component" value="Unassembled WGS sequence"/>
</dbReference>
<evidence type="ECO:0000256" key="6">
    <source>
        <dbReference type="ARBA" id="ARBA00022692"/>
    </source>
</evidence>
<dbReference type="InterPro" id="IPR038318">
    <property type="entry name" value="KdpD_sf"/>
</dbReference>
<evidence type="ECO:0000256" key="10">
    <source>
        <dbReference type="ARBA" id="ARBA00022989"/>
    </source>
</evidence>
<dbReference type="Pfam" id="PF13493">
    <property type="entry name" value="DUF4118"/>
    <property type="match status" value="1"/>
</dbReference>
<evidence type="ECO:0000313" key="16">
    <source>
        <dbReference type="Proteomes" id="UP000051936"/>
    </source>
</evidence>
<dbReference type="PANTHER" id="PTHR41523">
    <property type="entry name" value="TWO-COMPONENT SYSTEM SENSOR PROTEIN"/>
    <property type="match status" value="1"/>
</dbReference>
<dbReference type="EMBL" id="LJYG01000112">
    <property type="protein sequence ID" value="KRQ00826.1"/>
    <property type="molecule type" value="Genomic_DNA"/>
</dbReference>
<keyword evidence="9" id="KW-0067">ATP-binding</keyword>
<evidence type="ECO:0000259" key="14">
    <source>
        <dbReference type="SMART" id="SM00911"/>
    </source>
</evidence>
<proteinExistence type="predicted"/>
<feature type="transmembrane region" description="Helical" evidence="13">
    <location>
        <begin position="77"/>
        <end position="98"/>
    </location>
</feature>
<evidence type="ECO:0000256" key="12">
    <source>
        <dbReference type="ARBA" id="ARBA00023136"/>
    </source>
</evidence>
<dbReference type="InterPro" id="IPR011102">
    <property type="entry name" value="Sig_transdc_His_kinase_HWE"/>
</dbReference>
<evidence type="ECO:0000313" key="15">
    <source>
        <dbReference type="EMBL" id="KRQ00826.1"/>
    </source>
</evidence>
<dbReference type="Gene3D" id="3.30.565.10">
    <property type="entry name" value="Histidine kinase-like ATPase, C-terminal domain"/>
    <property type="match status" value="1"/>
</dbReference>
<keyword evidence="8" id="KW-0418">Kinase</keyword>
<comment type="catalytic activity">
    <reaction evidence="1">
        <text>ATP + protein L-histidine = ADP + protein N-phospho-L-histidine.</text>
        <dbReference type="EC" id="2.7.13.3"/>
    </reaction>
</comment>
<accession>A0A0R3CST5</accession>
<dbReference type="AlphaFoldDB" id="A0A0R3CST5"/>
<dbReference type="STRING" id="989370.AOQ71_38060"/>
<dbReference type="GO" id="GO:0004673">
    <property type="term" value="F:protein histidine kinase activity"/>
    <property type="evidence" value="ECO:0007669"/>
    <property type="project" value="UniProtKB-EC"/>
</dbReference>
<dbReference type="RefSeq" id="WP_057758264.1">
    <property type="nucleotide sequence ID" value="NZ_LJYG01000112.1"/>
</dbReference>
<keyword evidence="5" id="KW-0808">Transferase</keyword>
<dbReference type="InterPro" id="IPR025201">
    <property type="entry name" value="KdpD_TM"/>
</dbReference>
<evidence type="ECO:0000256" key="2">
    <source>
        <dbReference type="ARBA" id="ARBA00004141"/>
    </source>
</evidence>
<keyword evidence="12 13" id="KW-0472">Membrane</keyword>
<keyword evidence="10 13" id="KW-1133">Transmembrane helix</keyword>
<keyword evidence="16" id="KW-1185">Reference proteome</keyword>
<gene>
    <name evidence="15" type="ORF">AOQ71_38060</name>
</gene>
<evidence type="ECO:0000256" key="5">
    <source>
        <dbReference type="ARBA" id="ARBA00022679"/>
    </source>
</evidence>
<dbReference type="GO" id="GO:0005524">
    <property type="term" value="F:ATP binding"/>
    <property type="evidence" value="ECO:0007669"/>
    <property type="project" value="UniProtKB-KW"/>
</dbReference>
<name>A0A0R3CST5_9BRAD</name>
<evidence type="ECO:0000256" key="11">
    <source>
        <dbReference type="ARBA" id="ARBA00023012"/>
    </source>
</evidence>
<keyword evidence="7" id="KW-0547">Nucleotide-binding</keyword>
<dbReference type="GO" id="GO:0016020">
    <property type="term" value="C:membrane"/>
    <property type="evidence" value="ECO:0007669"/>
    <property type="project" value="UniProtKB-SubCell"/>
</dbReference>
<evidence type="ECO:0000256" key="4">
    <source>
        <dbReference type="ARBA" id="ARBA00022553"/>
    </source>
</evidence>
<dbReference type="Gene3D" id="1.20.120.620">
    <property type="entry name" value="Backbone structure of the membrane domain of e. Coli histidine kinase receptor kdpd"/>
    <property type="match status" value="1"/>
</dbReference>
<dbReference type="EC" id="2.7.13.3" evidence="3"/>
<sequence>MLFAHAFDRPNLLAWIRRHRNSPLRVYGLALGLITAATLLRLGLHHQLSTASPFTAYGVPVLCVSLLGGFWPGIVTLAASLVTGSILFLPPAFSFALAEGATWPLLMFGTFGMIHVVLVSGMMASILHHDEHQRFLFGELRHRSRNLFAVVQGMASRTLMESASVGAARQALETRLRSLARTHGMLADSGWTGAPLDQIVSEELMSFANQFDCAGCDLILDTPAAQSFALIIHELATNAVKHGALSQPAGRVAIKGSILQDEKGELFRFVWTESGGPAVSAPRRKGFGSSILDTMANRFACRVEAAFRPEGLVYGLQVPLHSVLARVQSSHGRKFWKTIERFWPGSQPIGSATDPAFATTQRRLDISAQKR</sequence>
<dbReference type="GO" id="GO:0000160">
    <property type="term" value="P:phosphorelay signal transduction system"/>
    <property type="evidence" value="ECO:0007669"/>
    <property type="project" value="UniProtKB-KW"/>
</dbReference>
<organism evidence="15 16">
    <name type="scientific">Bradyrhizobium manausense</name>
    <dbReference type="NCBI Taxonomy" id="989370"/>
    <lineage>
        <taxon>Bacteria</taxon>
        <taxon>Pseudomonadati</taxon>
        <taxon>Pseudomonadota</taxon>
        <taxon>Alphaproteobacteria</taxon>
        <taxon>Hyphomicrobiales</taxon>
        <taxon>Nitrobacteraceae</taxon>
        <taxon>Bradyrhizobium</taxon>
    </lineage>
</organism>
<feature type="transmembrane region" description="Helical" evidence="13">
    <location>
        <begin position="105"/>
        <end position="127"/>
    </location>
</feature>
<dbReference type="OrthoDB" id="7297573at2"/>
<evidence type="ECO:0000256" key="3">
    <source>
        <dbReference type="ARBA" id="ARBA00012438"/>
    </source>
</evidence>
<dbReference type="SMART" id="SM00911">
    <property type="entry name" value="HWE_HK"/>
    <property type="match status" value="1"/>
</dbReference>
<keyword evidence="4" id="KW-0597">Phosphoprotein</keyword>
<reference evidence="15 16" key="1">
    <citation type="submission" date="2015-09" db="EMBL/GenBank/DDBJ databases">
        <title>Draft Genome Sequence of Bradyrhizobium manausense Strain BR 3351T, a Novel Symbiotic Nitrogen-Fixing Alphaproteobacterium Isolated from Brazilian Amazon Rain Forest.</title>
        <authorList>
            <person name="De Araujo J.L."/>
            <person name="Zilli J.E."/>
        </authorList>
    </citation>
    <scope>NUCLEOTIDE SEQUENCE [LARGE SCALE GENOMIC DNA]</scope>
    <source>
        <strain evidence="15 16">BR3351</strain>
    </source>
</reference>
<dbReference type="InterPro" id="IPR036890">
    <property type="entry name" value="HATPase_C_sf"/>
</dbReference>
<comment type="caution">
    <text evidence="15">The sequence shown here is derived from an EMBL/GenBank/DDBJ whole genome shotgun (WGS) entry which is preliminary data.</text>
</comment>
<dbReference type="PANTHER" id="PTHR41523:SF8">
    <property type="entry name" value="ETHYLENE RESPONSE SENSOR PROTEIN"/>
    <property type="match status" value="1"/>
</dbReference>
<dbReference type="Pfam" id="PF07536">
    <property type="entry name" value="HWE_HK"/>
    <property type="match status" value="1"/>
</dbReference>